<dbReference type="AlphaFoldDB" id="A0A232LP80"/>
<keyword evidence="2" id="KW-1133">Transmembrane helix</keyword>
<feature type="transmembrane region" description="Helical" evidence="2">
    <location>
        <begin position="175"/>
        <end position="193"/>
    </location>
</feature>
<evidence type="ECO:0000313" key="4">
    <source>
        <dbReference type="Proteomes" id="UP000243515"/>
    </source>
</evidence>
<protein>
    <submittedName>
        <fullName evidence="3">Uncharacterized protein</fullName>
    </submittedName>
</protein>
<organism evidence="3 4">
    <name type="scientific">Elaphomyces granulatus</name>
    <dbReference type="NCBI Taxonomy" id="519963"/>
    <lineage>
        <taxon>Eukaryota</taxon>
        <taxon>Fungi</taxon>
        <taxon>Dikarya</taxon>
        <taxon>Ascomycota</taxon>
        <taxon>Pezizomycotina</taxon>
        <taxon>Eurotiomycetes</taxon>
        <taxon>Eurotiomycetidae</taxon>
        <taxon>Eurotiales</taxon>
        <taxon>Elaphomycetaceae</taxon>
        <taxon>Elaphomyces</taxon>
    </lineage>
</organism>
<dbReference type="OrthoDB" id="2688021at2759"/>
<name>A0A232LP80_9EURO</name>
<evidence type="ECO:0000313" key="3">
    <source>
        <dbReference type="EMBL" id="OXV05904.1"/>
    </source>
</evidence>
<feature type="region of interest" description="Disordered" evidence="1">
    <location>
        <begin position="562"/>
        <end position="586"/>
    </location>
</feature>
<dbReference type="EMBL" id="NPHW01006320">
    <property type="protein sequence ID" value="OXV05904.1"/>
    <property type="molecule type" value="Genomic_DNA"/>
</dbReference>
<feature type="transmembrane region" description="Helical" evidence="2">
    <location>
        <begin position="135"/>
        <end position="155"/>
    </location>
</feature>
<proteinExistence type="predicted"/>
<feature type="transmembrane region" description="Helical" evidence="2">
    <location>
        <begin position="393"/>
        <end position="418"/>
    </location>
</feature>
<accession>A0A232LP80</accession>
<feature type="transmembrane region" description="Helical" evidence="2">
    <location>
        <begin position="26"/>
        <end position="51"/>
    </location>
</feature>
<comment type="caution">
    <text evidence="3">The sequence shown here is derived from an EMBL/GenBank/DDBJ whole genome shotgun (WGS) entry which is preliminary data.</text>
</comment>
<dbReference type="Proteomes" id="UP000243515">
    <property type="component" value="Unassembled WGS sequence"/>
</dbReference>
<sequence>MPNNYRHLDNQNEGCRFDPAHFTRGWCLVGLVLSWIIGLGAISLGSFILFQESRDGKVPAVGHVPTAIREMLPLVMNIVVTLLNESMGYIHSNALRWSLQGEQDEKGDSRLTFNSNLRLFSNSRNSPANSRYSNALFLLCIVLAYASTSMIFLPWDPYLAAVLNKSNLFDGGDVNAYHISGVALLVLGVGLSGQAIGSTWSGFTITPPTWSSNPFETLNASMTESDNKISRKPGRCMMSVHQYKREPAAQQPKLKQVCAARAHGQVRIVLAVLWALVPLGAIWGVVTYLMIAKYKNPHGVLGSSWSFLPLFTGYNDPSTCPAASCTDGTSILNVGWSLGMGPMPAVGAVFLIAAFQAALTLALHCAELLVNLSRDEGMFRQMLQEGGADPRRNSIIAAMTSWQTIILLISKALCHWLFGLAINVSWGLGVNMYPPQICYLTGFTFLVAIFATYVAFRKPKGYLPATYGHLQTMANIVDEYSHSIHWGHKYGLTTGRYNGYNPFAGTSSRPFKYSVNRNIKYGGPDGLDPAYGNVDVGARTAASYASPDPSLRESNFWESSLHSQPSHTSFRSRESQIPLLSRASLR</sequence>
<feature type="transmembrane region" description="Helical" evidence="2">
    <location>
        <begin position="345"/>
        <end position="372"/>
    </location>
</feature>
<reference evidence="3 4" key="1">
    <citation type="journal article" date="2015" name="Environ. Microbiol.">
        <title>Metagenome sequence of Elaphomyces granulatus from sporocarp tissue reveals Ascomycota ectomycorrhizal fingerprints of genome expansion and a Proteobacteria-rich microbiome.</title>
        <authorList>
            <person name="Quandt C.A."/>
            <person name="Kohler A."/>
            <person name="Hesse C.N."/>
            <person name="Sharpton T.J."/>
            <person name="Martin F."/>
            <person name="Spatafora J.W."/>
        </authorList>
    </citation>
    <scope>NUCLEOTIDE SEQUENCE [LARGE SCALE GENOMIC DNA]</scope>
    <source>
        <strain evidence="3 4">OSC145934</strain>
    </source>
</reference>
<keyword evidence="2" id="KW-0472">Membrane</keyword>
<keyword evidence="4" id="KW-1185">Reference proteome</keyword>
<feature type="transmembrane region" description="Helical" evidence="2">
    <location>
        <begin position="438"/>
        <end position="456"/>
    </location>
</feature>
<evidence type="ECO:0000256" key="1">
    <source>
        <dbReference type="SAM" id="MobiDB-lite"/>
    </source>
</evidence>
<gene>
    <name evidence="3" type="ORF">Egran_06328</name>
</gene>
<feature type="transmembrane region" description="Helical" evidence="2">
    <location>
        <begin position="268"/>
        <end position="291"/>
    </location>
</feature>
<keyword evidence="2" id="KW-0812">Transmembrane</keyword>
<evidence type="ECO:0000256" key="2">
    <source>
        <dbReference type="SAM" id="Phobius"/>
    </source>
</evidence>